<comment type="caution">
    <text evidence="2">The sequence shown here is derived from an EMBL/GenBank/DDBJ whole genome shotgun (WGS) entry which is preliminary data.</text>
</comment>
<organism evidence="2 3">
    <name type="scientific">Paenibacillus amylolyticus</name>
    <dbReference type="NCBI Taxonomy" id="1451"/>
    <lineage>
        <taxon>Bacteria</taxon>
        <taxon>Bacillati</taxon>
        <taxon>Bacillota</taxon>
        <taxon>Bacilli</taxon>
        <taxon>Bacillales</taxon>
        <taxon>Paenibacillaceae</taxon>
        <taxon>Paenibacillus</taxon>
    </lineage>
</organism>
<protein>
    <submittedName>
        <fullName evidence="2">Magnesium-importing ATPase</fullName>
    </submittedName>
</protein>
<name>A0A100VQJ5_PAEAM</name>
<dbReference type="EMBL" id="BCNV01000005">
    <property type="protein sequence ID" value="GAS84029.1"/>
    <property type="molecule type" value="Genomic_DNA"/>
</dbReference>
<gene>
    <name evidence="2" type="ORF">PAHA3_4131</name>
</gene>
<reference evidence="2 3" key="1">
    <citation type="journal article" date="2016" name="Genome Announc.">
        <title>Draft Genome Sequence of Paenibacillus amylolyticus Heshi-A3, Isolated from Fermented Rice Bran in a Japanese Fermented Seafood Dish.</title>
        <authorList>
            <person name="Akuzawa S."/>
            <person name="Nagaoka J."/>
            <person name="Kanekatsu M."/>
            <person name="Kubota E."/>
            <person name="Ohtake R."/>
            <person name="Suzuki T."/>
            <person name="Kanesaki Y."/>
        </authorList>
    </citation>
    <scope>NUCLEOTIDE SEQUENCE [LARGE SCALE GENOMIC DNA]</scope>
    <source>
        <strain evidence="2 3">Heshi-A3</strain>
    </source>
</reference>
<keyword evidence="1" id="KW-0812">Transmembrane</keyword>
<feature type="transmembrane region" description="Helical" evidence="1">
    <location>
        <begin position="38"/>
        <end position="55"/>
    </location>
</feature>
<accession>A0A100VQJ5</accession>
<evidence type="ECO:0000313" key="2">
    <source>
        <dbReference type="EMBL" id="GAS84029.1"/>
    </source>
</evidence>
<proteinExistence type="predicted"/>
<keyword evidence="1" id="KW-0472">Membrane</keyword>
<evidence type="ECO:0000256" key="1">
    <source>
        <dbReference type="SAM" id="Phobius"/>
    </source>
</evidence>
<keyword evidence="1" id="KW-1133">Transmembrane helix</keyword>
<sequence length="87" mass="9711">MLIFMVSLLADFLGVGVLKGVFQRPKAKLRNGYFGDDIFKIFLVIIVIGALNMWISGYKPVHPSLSTCVYVVHRLGTCSGWILNFFG</sequence>
<dbReference type="Proteomes" id="UP000069697">
    <property type="component" value="Unassembled WGS sequence"/>
</dbReference>
<evidence type="ECO:0000313" key="3">
    <source>
        <dbReference type="Proteomes" id="UP000069697"/>
    </source>
</evidence>
<reference evidence="3" key="2">
    <citation type="submission" date="2016-01" db="EMBL/GenBank/DDBJ databases">
        <title>Draft Genome Sequence of Paenibacillus amylolyticus Heshi-A3 that Was Isolated from Fermented Rice Bran with Aging Salted Mackerel, Which Was Named Heshiko as Traditional Fermented Seafood in Japan.</title>
        <authorList>
            <person name="Akuzawa S."/>
            <person name="Nakagawa J."/>
            <person name="Kanekatsu T."/>
            <person name="Kubota E."/>
            <person name="Ohtake R."/>
            <person name="Suzuki T."/>
            <person name="Kanesaki Y."/>
        </authorList>
    </citation>
    <scope>NUCLEOTIDE SEQUENCE [LARGE SCALE GENOMIC DNA]</scope>
    <source>
        <strain evidence="3">Heshi-A3</strain>
    </source>
</reference>
<dbReference type="AlphaFoldDB" id="A0A100VQJ5"/>